<feature type="chain" id="PRO_5026647325" evidence="2">
    <location>
        <begin position="30"/>
        <end position="315"/>
    </location>
</feature>
<organism evidence="3 4">
    <name type="scientific">Paraburkholderia solisilvae</name>
    <dbReference type="NCBI Taxonomy" id="624376"/>
    <lineage>
        <taxon>Bacteria</taxon>
        <taxon>Pseudomonadati</taxon>
        <taxon>Pseudomonadota</taxon>
        <taxon>Betaproteobacteria</taxon>
        <taxon>Burkholderiales</taxon>
        <taxon>Burkholderiaceae</taxon>
        <taxon>Paraburkholderia</taxon>
    </lineage>
</organism>
<dbReference type="AlphaFoldDB" id="A0A6J5EKX4"/>
<evidence type="ECO:0000256" key="2">
    <source>
        <dbReference type="SAM" id="SignalP"/>
    </source>
</evidence>
<protein>
    <submittedName>
        <fullName evidence="3">Uncharacterized protein</fullName>
    </submittedName>
</protein>
<gene>
    <name evidence="3" type="ORF">LMG29739_04812</name>
</gene>
<dbReference type="Proteomes" id="UP000494329">
    <property type="component" value="Unassembled WGS sequence"/>
</dbReference>
<evidence type="ECO:0000256" key="1">
    <source>
        <dbReference type="SAM" id="MobiDB-lite"/>
    </source>
</evidence>
<keyword evidence="4" id="KW-1185">Reference proteome</keyword>
<feature type="signal peptide" evidence="2">
    <location>
        <begin position="1"/>
        <end position="29"/>
    </location>
</feature>
<feature type="compositionally biased region" description="Polar residues" evidence="1">
    <location>
        <begin position="42"/>
        <end position="53"/>
    </location>
</feature>
<name>A0A6J5EKX4_9BURK</name>
<keyword evidence="2" id="KW-0732">Signal</keyword>
<accession>A0A6J5EKX4</accession>
<reference evidence="3 4" key="1">
    <citation type="submission" date="2020-04" db="EMBL/GenBank/DDBJ databases">
        <authorList>
            <person name="De Canck E."/>
        </authorList>
    </citation>
    <scope>NUCLEOTIDE SEQUENCE [LARGE SCALE GENOMIC DNA]</scope>
    <source>
        <strain evidence="3 4">LMG 29739</strain>
    </source>
</reference>
<dbReference type="EMBL" id="CADIKF010000046">
    <property type="protein sequence ID" value="CAB3766394.1"/>
    <property type="molecule type" value="Genomic_DNA"/>
</dbReference>
<sequence>MHFVSAALPARRSFPIARAAALAWPSAWADPDPATRHPRNARATSRAPSPTTITTDFDSALTSAQPSQAVWVSAAPVRVPHMPDTPSRVGATDRDLVDTRNFVASDGALRYAPHLLIRKRFTGDRNSVFTGRDFDELHSERAGLVRADARLLSNSPGARNANPRRGRLIAPDDIEQVDALDDPLHGPLDGPFSVRRPDDWPGSTVRIATHRPDGYEAWIDTHSFSRHDDGPYGFAKPLPGGNRQAGDPPGNGAIHHDVCGAMSALLGADRKLRCCQPDRQWPVLPGTDSLAERRYAACRPACHPAPRRTFRGEHK</sequence>
<evidence type="ECO:0000313" key="4">
    <source>
        <dbReference type="Proteomes" id="UP000494329"/>
    </source>
</evidence>
<feature type="region of interest" description="Disordered" evidence="1">
    <location>
        <begin position="28"/>
        <end position="53"/>
    </location>
</feature>
<proteinExistence type="predicted"/>
<evidence type="ECO:0000313" key="3">
    <source>
        <dbReference type="EMBL" id="CAB3766394.1"/>
    </source>
</evidence>